<organism evidence="2 3">
    <name type="scientific">Mucilaginibacter mali</name>
    <dbReference type="NCBI Taxonomy" id="2740462"/>
    <lineage>
        <taxon>Bacteria</taxon>
        <taxon>Pseudomonadati</taxon>
        <taxon>Bacteroidota</taxon>
        <taxon>Sphingobacteriia</taxon>
        <taxon>Sphingobacteriales</taxon>
        <taxon>Sphingobacteriaceae</taxon>
        <taxon>Mucilaginibacter</taxon>
    </lineage>
</organism>
<dbReference type="Gene3D" id="3.90.1340.10">
    <property type="entry name" value="Phage tail collar domain"/>
    <property type="match status" value="1"/>
</dbReference>
<accession>A0A7D4TQ47</accession>
<dbReference type="Pfam" id="PF07484">
    <property type="entry name" value="Collar"/>
    <property type="match status" value="1"/>
</dbReference>
<dbReference type="KEGG" id="mmab:HQ865_15575"/>
<protein>
    <submittedName>
        <fullName evidence="2">Phage tail protein</fullName>
    </submittedName>
</protein>
<feature type="domain" description="Phage tail collar" evidence="1">
    <location>
        <begin position="6"/>
        <end position="62"/>
    </location>
</feature>
<dbReference type="RefSeq" id="WP_173415781.1">
    <property type="nucleotide sequence ID" value="NZ_CP054139.1"/>
</dbReference>
<name>A0A7D4TQ47_9SPHI</name>
<dbReference type="AlphaFoldDB" id="A0A7D4TQ47"/>
<dbReference type="SUPFAM" id="SSF88874">
    <property type="entry name" value="Receptor-binding domain of short tail fibre protein gp12"/>
    <property type="match status" value="1"/>
</dbReference>
<dbReference type="InterPro" id="IPR011083">
    <property type="entry name" value="Phage_tail_collar_dom"/>
</dbReference>
<keyword evidence="3" id="KW-1185">Reference proteome</keyword>
<sequence>MDNFLGEIRMFAGSYAPQNWHYCDGSTLQISQYEALFTLLGTTYGGNGQTTFGLPDLRGRAPVHKGTGTGLAPVVLGQMGGSETATLTAANLPPHAHVLTAVNAPAATNTPTTNSMLSTTTPVAYVTNTSTPPAPLPTPVAMYGASIGYSGANLPVSIVQPSMAIGFIIALTGIFPPQN</sequence>
<dbReference type="InterPro" id="IPR037053">
    <property type="entry name" value="Phage_tail_collar_dom_sf"/>
</dbReference>
<evidence type="ECO:0000313" key="3">
    <source>
        <dbReference type="Proteomes" id="UP000505355"/>
    </source>
</evidence>
<dbReference type="Proteomes" id="UP000505355">
    <property type="component" value="Chromosome"/>
</dbReference>
<evidence type="ECO:0000259" key="1">
    <source>
        <dbReference type="Pfam" id="PF07484"/>
    </source>
</evidence>
<proteinExistence type="predicted"/>
<evidence type="ECO:0000313" key="2">
    <source>
        <dbReference type="EMBL" id="QKJ31114.1"/>
    </source>
</evidence>
<gene>
    <name evidence="2" type="ORF">HQ865_15575</name>
</gene>
<reference evidence="2 3" key="1">
    <citation type="submission" date="2020-05" db="EMBL/GenBank/DDBJ databases">
        <title>Mucilaginibacter mali sp. nov.</title>
        <authorList>
            <person name="Kim H.S."/>
            <person name="Lee K.C."/>
            <person name="Suh M.K."/>
            <person name="Kim J.-S."/>
            <person name="Han K.-I."/>
            <person name="Eom M.K."/>
            <person name="Shin Y.K."/>
            <person name="Lee J.-S."/>
        </authorList>
    </citation>
    <scope>NUCLEOTIDE SEQUENCE [LARGE SCALE GENOMIC DNA]</scope>
    <source>
        <strain evidence="2 3">G2-14</strain>
    </source>
</reference>
<dbReference type="EMBL" id="CP054139">
    <property type="protein sequence ID" value="QKJ31114.1"/>
    <property type="molecule type" value="Genomic_DNA"/>
</dbReference>